<reference evidence="6 7" key="1">
    <citation type="submission" date="2024-02" db="EMBL/GenBank/DDBJ databases">
        <title>Discinaceae phylogenomics.</title>
        <authorList>
            <person name="Dirks A.C."/>
            <person name="James T.Y."/>
        </authorList>
    </citation>
    <scope>NUCLEOTIDE SEQUENCE [LARGE SCALE GENOMIC DNA]</scope>
    <source>
        <strain evidence="6 7">ACD0624</strain>
    </source>
</reference>
<dbReference type="PANTHER" id="PTHR10272:SF14">
    <property type="entry name" value="PAF ACETYLHYDROLASE FAMILY PROTEIN"/>
    <property type="match status" value="1"/>
</dbReference>
<keyword evidence="5" id="KW-0732">Signal</keyword>
<feature type="signal peptide" evidence="5">
    <location>
        <begin position="1"/>
        <end position="19"/>
    </location>
</feature>
<evidence type="ECO:0000313" key="6">
    <source>
        <dbReference type="EMBL" id="KAL0631458.1"/>
    </source>
</evidence>
<dbReference type="Proteomes" id="UP001447188">
    <property type="component" value="Unassembled WGS sequence"/>
</dbReference>
<accession>A0ABR3G6G7</accession>
<keyword evidence="2" id="KW-0378">Hydrolase</keyword>
<name>A0ABR3G6G7_9PEZI</name>
<keyword evidence="4" id="KW-0443">Lipid metabolism</keyword>
<gene>
    <name evidence="6" type="ORF">Q9L58_009679</name>
</gene>
<protein>
    <recommendedName>
        <fullName evidence="1">1-alkyl-2-acetylglycerophosphocholine esterase</fullName>
        <ecNumber evidence="1">3.1.1.47</ecNumber>
    </recommendedName>
</protein>
<keyword evidence="3" id="KW-0442">Lipid degradation</keyword>
<dbReference type="EMBL" id="JBBBZM010000247">
    <property type="protein sequence ID" value="KAL0631458.1"/>
    <property type="molecule type" value="Genomic_DNA"/>
</dbReference>
<sequence length="382" mass="40711">MARLSSILTLAVFYLSSLGEATTAPAPGGISLPPGTGPHDVGTVELQLTDYSRPNPFATDPSSAGPRSFMIQLFYPAKNAHQYPLVAYMGPATAAFYEQSLDLPPGIISLIHPTSHLGAPIKSHAPAHLILFSPGYGTARHAYTTFAEDLASHGYLVATIDHPYDAGIVEFPDGTFILGDPTTDLNDTSTFAKFLDVRIQDSIFALSRLHGNLTKSIPGVHASLRIRQTGMFGHSFGGATTAGAMYLDSRIRGGINMDGRLGGAVVQCGLSAPFLLMGTPVHNLTTDSTWAGLWAGLTAWKRALVLDGTMHLAYSDFPVVAALLGVFTDEAFQASFGTIDGARANLVMRVYVRAFFGFVLRREGDALFAGPDVAYPEVLFQS</sequence>
<evidence type="ECO:0000256" key="3">
    <source>
        <dbReference type="ARBA" id="ARBA00022963"/>
    </source>
</evidence>
<dbReference type="InterPro" id="IPR029058">
    <property type="entry name" value="AB_hydrolase_fold"/>
</dbReference>
<dbReference type="EC" id="3.1.1.47" evidence="1"/>
<dbReference type="SUPFAM" id="SSF53474">
    <property type="entry name" value="alpha/beta-Hydrolases"/>
    <property type="match status" value="1"/>
</dbReference>
<dbReference type="Gene3D" id="3.40.50.1820">
    <property type="entry name" value="alpha/beta hydrolase"/>
    <property type="match status" value="1"/>
</dbReference>
<feature type="chain" id="PRO_5045674339" description="1-alkyl-2-acetylglycerophosphocholine esterase" evidence="5">
    <location>
        <begin position="20"/>
        <end position="382"/>
    </location>
</feature>
<comment type="caution">
    <text evidence="6">The sequence shown here is derived from an EMBL/GenBank/DDBJ whole genome shotgun (WGS) entry which is preliminary data.</text>
</comment>
<evidence type="ECO:0000256" key="4">
    <source>
        <dbReference type="ARBA" id="ARBA00023098"/>
    </source>
</evidence>
<keyword evidence="7" id="KW-1185">Reference proteome</keyword>
<evidence type="ECO:0000256" key="5">
    <source>
        <dbReference type="SAM" id="SignalP"/>
    </source>
</evidence>
<evidence type="ECO:0000256" key="2">
    <source>
        <dbReference type="ARBA" id="ARBA00022801"/>
    </source>
</evidence>
<organism evidence="6 7">
    <name type="scientific">Discina gigas</name>
    <dbReference type="NCBI Taxonomy" id="1032678"/>
    <lineage>
        <taxon>Eukaryota</taxon>
        <taxon>Fungi</taxon>
        <taxon>Dikarya</taxon>
        <taxon>Ascomycota</taxon>
        <taxon>Pezizomycotina</taxon>
        <taxon>Pezizomycetes</taxon>
        <taxon>Pezizales</taxon>
        <taxon>Discinaceae</taxon>
        <taxon>Discina</taxon>
    </lineage>
</organism>
<proteinExistence type="predicted"/>
<evidence type="ECO:0000256" key="1">
    <source>
        <dbReference type="ARBA" id="ARBA00013201"/>
    </source>
</evidence>
<dbReference type="PANTHER" id="PTHR10272">
    <property type="entry name" value="PLATELET-ACTIVATING FACTOR ACETYLHYDROLASE"/>
    <property type="match status" value="1"/>
</dbReference>
<dbReference type="Pfam" id="PF03403">
    <property type="entry name" value="PAF-AH_p_II"/>
    <property type="match status" value="2"/>
</dbReference>
<evidence type="ECO:0000313" key="7">
    <source>
        <dbReference type="Proteomes" id="UP001447188"/>
    </source>
</evidence>